<dbReference type="PANTHER" id="PTHR45641">
    <property type="entry name" value="TETRATRICOPEPTIDE REPEAT PROTEIN (AFU_ORTHOLOGUE AFUA_6G03870)"/>
    <property type="match status" value="1"/>
</dbReference>
<feature type="repeat" description="TPR" evidence="3">
    <location>
        <begin position="301"/>
        <end position="334"/>
    </location>
</feature>
<dbReference type="PANTHER" id="PTHR45641:SF1">
    <property type="entry name" value="AAA+ ATPASE DOMAIN-CONTAINING PROTEIN"/>
    <property type="match status" value="1"/>
</dbReference>
<dbReference type="Pfam" id="PF13181">
    <property type="entry name" value="TPR_8"/>
    <property type="match status" value="1"/>
</dbReference>
<proteinExistence type="predicted"/>
<dbReference type="PROSITE" id="PS50005">
    <property type="entry name" value="TPR"/>
    <property type="match status" value="5"/>
</dbReference>
<protein>
    <submittedName>
        <fullName evidence="4">Tetratricopeptide repeat protein</fullName>
    </submittedName>
</protein>
<evidence type="ECO:0000256" key="1">
    <source>
        <dbReference type="ARBA" id="ARBA00022737"/>
    </source>
</evidence>
<dbReference type="Pfam" id="PF13424">
    <property type="entry name" value="TPR_12"/>
    <property type="match status" value="2"/>
</dbReference>
<feature type="repeat" description="TPR" evidence="3">
    <location>
        <begin position="261"/>
        <end position="294"/>
    </location>
</feature>
<dbReference type="Pfam" id="PF13432">
    <property type="entry name" value="TPR_16"/>
    <property type="match status" value="1"/>
</dbReference>
<gene>
    <name evidence="4" type="ORF">ENP86_07865</name>
</gene>
<sequence>MDDRKGLFVRALRELGKVCFLIGKYDDALNNFQKLCRNSADSKLNIAQAKRYIAGVFEKTGRYDEALNLLDEIEGTLGDISEEEKIERADSYILRGLIYRTKGKLKDAVCESEKGIKIIEELEVSKIKKKENKIRIKQITANAYNNLAVLYYLRDDYDKAIELYQKHLKISKAIRDKQGIGQAYNNLANIYCDRGDCGKAIALYKKALKILEVIGYKQAVGQASGNLGLVHCEKGDYDEAIRFYKRHLQISEEIGYKQGAGVANCNLGVVNYEKGDYDTAIRYYQKSLEILRTIGHKYGIGLNNHHLGNAYKDKGYYHKAVQLFEKYLEVSEEIQNHYGIASANLDLGLVLLEMAKIETGPSVKSKKKQERTNMLIKRIENYLKNSEKIFNRIKEKQNLVRVYSGFAQLQDIKQKASKMTVLGYGTASRRPMNSKSVNNALRKYAGKILKIANELESQEAIADCYFAYSKVYSLMLSQSTQPRSFNVSKVSTAKPNIKFIFTALEKAIAIYKNLKRNKNIADCYWEYAKILRFIGNAIPERPDKYINESIAIYKRLRLNHRIREIEKTVLKWR</sequence>
<evidence type="ECO:0000313" key="4">
    <source>
        <dbReference type="EMBL" id="HDY59451.1"/>
    </source>
</evidence>
<dbReference type="SUPFAM" id="SSF48452">
    <property type="entry name" value="TPR-like"/>
    <property type="match status" value="2"/>
</dbReference>
<dbReference type="PROSITE" id="PS50293">
    <property type="entry name" value="TPR_REGION"/>
    <property type="match status" value="1"/>
</dbReference>
<keyword evidence="2 3" id="KW-0802">TPR repeat</keyword>
<dbReference type="InterPro" id="IPR011990">
    <property type="entry name" value="TPR-like_helical_dom_sf"/>
</dbReference>
<evidence type="ECO:0000256" key="3">
    <source>
        <dbReference type="PROSITE-ProRule" id="PRU00339"/>
    </source>
</evidence>
<feature type="repeat" description="TPR" evidence="3">
    <location>
        <begin position="141"/>
        <end position="174"/>
    </location>
</feature>
<dbReference type="SMART" id="SM00028">
    <property type="entry name" value="TPR"/>
    <property type="match status" value="8"/>
</dbReference>
<dbReference type="EMBL" id="DSKY01000020">
    <property type="protein sequence ID" value="HDY59451.1"/>
    <property type="molecule type" value="Genomic_DNA"/>
</dbReference>
<reference evidence="4" key="1">
    <citation type="journal article" date="2020" name="mSystems">
        <title>Genome- and Community-Level Interaction Insights into Carbon Utilization and Element Cycling Functions of Hydrothermarchaeota in Hydrothermal Sediment.</title>
        <authorList>
            <person name="Zhou Z."/>
            <person name="Liu Y."/>
            <person name="Xu W."/>
            <person name="Pan J."/>
            <person name="Luo Z.H."/>
            <person name="Li M."/>
        </authorList>
    </citation>
    <scope>NUCLEOTIDE SEQUENCE [LARGE SCALE GENOMIC DNA]</scope>
    <source>
        <strain evidence="4">SpSt-258</strain>
    </source>
</reference>
<feature type="repeat" description="TPR" evidence="3">
    <location>
        <begin position="181"/>
        <end position="214"/>
    </location>
</feature>
<name>A0A7V0Z688_UNCW3</name>
<dbReference type="Gene3D" id="1.25.40.10">
    <property type="entry name" value="Tetratricopeptide repeat domain"/>
    <property type="match status" value="2"/>
</dbReference>
<keyword evidence="1" id="KW-0677">Repeat</keyword>
<organism evidence="4">
    <name type="scientific">candidate division WOR-3 bacterium</name>
    <dbReference type="NCBI Taxonomy" id="2052148"/>
    <lineage>
        <taxon>Bacteria</taxon>
        <taxon>Bacteria division WOR-3</taxon>
    </lineage>
</organism>
<accession>A0A7V0Z688</accession>
<comment type="caution">
    <text evidence="4">The sequence shown here is derived from an EMBL/GenBank/DDBJ whole genome shotgun (WGS) entry which is preliminary data.</text>
</comment>
<feature type="repeat" description="TPR" evidence="3">
    <location>
        <begin position="221"/>
        <end position="254"/>
    </location>
</feature>
<dbReference type="InterPro" id="IPR019734">
    <property type="entry name" value="TPR_rpt"/>
</dbReference>
<evidence type="ECO:0000256" key="2">
    <source>
        <dbReference type="ARBA" id="ARBA00022803"/>
    </source>
</evidence>
<dbReference type="AlphaFoldDB" id="A0A7V0Z688"/>